<dbReference type="AlphaFoldDB" id="A0A6G1KPG9"/>
<keyword evidence="2" id="KW-1133">Transmembrane helix</keyword>
<feature type="transmembrane region" description="Helical" evidence="2">
    <location>
        <begin position="281"/>
        <end position="300"/>
    </location>
</feature>
<accession>A0A6G1KPG9</accession>
<feature type="transmembrane region" description="Helical" evidence="2">
    <location>
        <begin position="236"/>
        <end position="261"/>
    </location>
</feature>
<evidence type="ECO:0000259" key="3">
    <source>
        <dbReference type="Pfam" id="PF12051"/>
    </source>
</evidence>
<evidence type="ECO:0000256" key="2">
    <source>
        <dbReference type="SAM" id="Phobius"/>
    </source>
</evidence>
<evidence type="ECO:0000313" key="4">
    <source>
        <dbReference type="EMBL" id="KAF2714372.1"/>
    </source>
</evidence>
<feature type="transmembrane region" description="Helical" evidence="2">
    <location>
        <begin position="312"/>
        <end position="330"/>
    </location>
</feature>
<feature type="domain" description="DUF3533" evidence="3">
    <location>
        <begin position="49"/>
        <end position="410"/>
    </location>
</feature>
<feature type="compositionally biased region" description="Polar residues" evidence="1">
    <location>
        <begin position="454"/>
        <end position="466"/>
    </location>
</feature>
<protein>
    <recommendedName>
        <fullName evidence="3">DUF3533 domain-containing protein</fullName>
    </recommendedName>
</protein>
<gene>
    <name evidence="4" type="ORF">K504DRAFT_445382</name>
</gene>
<keyword evidence="2" id="KW-0472">Membrane</keyword>
<feature type="compositionally biased region" description="Basic and acidic residues" evidence="1">
    <location>
        <begin position="467"/>
        <end position="480"/>
    </location>
</feature>
<feature type="transmembrane region" description="Helical" evidence="2">
    <location>
        <begin position="399"/>
        <end position="418"/>
    </location>
</feature>
<keyword evidence="5" id="KW-1185">Reference proteome</keyword>
<dbReference type="EMBL" id="MU005764">
    <property type="protein sequence ID" value="KAF2714372.1"/>
    <property type="molecule type" value="Genomic_DNA"/>
</dbReference>
<dbReference type="InterPro" id="IPR022703">
    <property type="entry name" value="DUF3533"/>
</dbReference>
<feature type="transmembrane region" description="Helical" evidence="2">
    <location>
        <begin position="367"/>
        <end position="387"/>
    </location>
</feature>
<dbReference type="Pfam" id="PF12051">
    <property type="entry name" value="DUF3533"/>
    <property type="match status" value="1"/>
</dbReference>
<proteinExistence type="predicted"/>
<dbReference type="PANTHER" id="PTHR34814">
    <property type="entry name" value="NITROSOGUANIDINE RESISTANCE PROTEIN SNG1"/>
    <property type="match status" value="1"/>
</dbReference>
<dbReference type="PANTHER" id="PTHR34814:SF2">
    <property type="entry name" value="DUF3533 DOMAIN-CONTAINING PROTEIN"/>
    <property type="match status" value="1"/>
</dbReference>
<dbReference type="Proteomes" id="UP000799428">
    <property type="component" value="Unassembled WGS sequence"/>
</dbReference>
<dbReference type="OrthoDB" id="2140105at2759"/>
<name>A0A6G1KPG9_9PLEO</name>
<feature type="transmembrane region" description="Helical" evidence="2">
    <location>
        <begin position="38"/>
        <end position="61"/>
    </location>
</feature>
<feature type="region of interest" description="Disordered" evidence="1">
    <location>
        <begin position="433"/>
        <end position="491"/>
    </location>
</feature>
<evidence type="ECO:0000256" key="1">
    <source>
        <dbReference type="SAM" id="MobiDB-lite"/>
    </source>
</evidence>
<keyword evidence="2" id="KW-0812">Transmembrane</keyword>
<reference evidence="4" key="1">
    <citation type="journal article" date="2020" name="Stud. Mycol.">
        <title>101 Dothideomycetes genomes: a test case for predicting lifestyles and emergence of pathogens.</title>
        <authorList>
            <person name="Haridas S."/>
            <person name="Albert R."/>
            <person name="Binder M."/>
            <person name="Bloem J."/>
            <person name="Labutti K."/>
            <person name="Salamov A."/>
            <person name="Andreopoulos B."/>
            <person name="Baker S."/>
            <person name="Barry K."/>
            <person name="Bills G."/>
            <person name="Bluhm B."/>
            <person name="Cannon C."/>
            <person name="Castanera R."/>
            <person name="Culley D."/>
            <person name="Daum C."/>
            <person name="Ezra D."/>
            <person name="Gonzalez J."/>
            <person name="Henrissat B."/>
            <person name="Kuo A."/>
            <person name="Liang C."/>
            <person name="Lipzen A."/>
            <person name="Lutzoni F."/>
            <person name="Magnuson J."/>
            <person name="Mondo S."/>
            <person name="Nolan M."/>
            <person name="Ohm R."/>
            <person name="Pangilinan J."/>
            <person name="Park H.-J."/>
            <person name="Ramirez L."/>
            <person name="Alfaro M."/>
            <person name="Sun H."/>
            <person name="Tritt A."/>
            <person name="Yoshinaga Y."/>
            <person name="Zwiers L.-H."/>
            <person name="Turgeon B."/>
            <person name="Goodwin S."/>
            <person name="Spatafora J."/>
            <person name="Crous P."/>
            <person name="Grigoriev I."/>
        </authorList>
    </citation>
    <scope>NUCLEOTIDE SEQUENCE</scope>
    <source>
        <strain evidence="4">CBS 279.74</strain>
    </source>
</reference>
<sequence>MVNVGLDGLRRLRQKPTLSSQNRTSFSHSEWAGIRKRFIGQTAAGGIAFMFWFLICCSYLYGTLYGSNNRHENIHVLAVDYDGGVIGQAMEAAYQQLKGPSFFTLDVRSSTDYPTEADMYRGVWEGKYWGAISANKGASDRLSAAIQGGDAASTYNPSDALSYIWNQQEYTAFANSVVQASMEQLVVATRIAYNKINGTQASQSLNQTDPAAVQALLNPIQATTTNIEATMFGSAILLNTVSMAMPILQQFFFLLVLNGAARQHQLYNKMTVLSSLLVRRIAGFLFTLGASLCQTGYFWAFREGWDVTGTQFVLTWMTFWLLMHVHLLILDSVSTVAPLPVMPFVVLLWVFLNISSTLSPLELQAGFYHWGIALPSNNAYSILITIWTRGANNHVYRALPILLSWWILMNLVASVTHLRACHLAYKMDQDMKQSATKGDGDDEAKVQGSEEPMSRQTTLDRPTNSLEHQRSFEEVAKEQRQVYGPSIPPFA</sequence>
<evidence type="ECO:0000313" key="5">
    <source>
        <dbReference type="Proteomes" id="UP000799428"/>
    </source>
</evidence>
<dbReference type="InterPro" id="IPR053001">
    <property type="entry name" value="MNNG_permease-like"/>
</dbReference>
<organism evidence="4 5">
    <name type="scientific">Pleomassaria siparia CBS 279.74</name>
    <dbReference type="NCBI Taxonomy" id="1314801"/>
    <lineage>
        <taxon>Eukaryota</taxon>
        <taxon>Fungi</taxon>
        <taxon>Dikarya</taxon>
        <taxon>Ascomycota</taxon>
        <taxon>Pezizomycotina</taxon>
        <taxon>Dothideomycetes</taxon>
        <taxon>Pleosporomycetidae</taxon>
        <taxon>Pleosporales</taxon>
        <taxon>Pleomassariaceae</taxon>
        <taxon>Pleomassaria</taxon>
    </lineage>
</organism>
<feature type="transmembrane region" description="Helical" evidence="2">
    <location>
        <begin position="336"/>
        <end position="355"/>
    </location>
</feature>
<dbReference type="GO" id="GO:0016020">
    <property type="term" value="C:membrane"/>
    <property type="evidence" value="ECO:0007669"/>
    <property type="project" value="TreeGrafter"/>
</dbReference>